<evidence type="ECO:0000256" key="1">
    <source>
        <dbReference type="SAM" id="MobiDB-lite"/>
    </source>
</evidence>
<feature type="region of interest" description="Disordered" evidence="1">
    <location>
        <begin position="25"/>
        <end position="53"/>
    </location>
</feature>
<dbReference type="Proteomes" id="UP001279734">
    <property type="component" value="Unassembled WGS sequence"/>
</dbReference>
<comment type="caution">
    <text evidence="2">The sequence shown here is derived from an EMBL/GenBank/DDBJ whole genome shotgun (WGS) entry which is preliminary data.</text>
</comment>
<gene>
    <name evidence="2" type="ORF">Nepgr_027280</name>
</gene>
<feature type="compositionally biased region" description="Polar residues" evidence="1">
    <location>
        <begin position="41"/>
        <end position="53"/>
    </location>
</feature>
<evidence type="ECO:0000313" key="3">
    <source>
        <dbReference type="Proteomes" id="UP001279734"/>
    </source>
</evidence>
<proteinExistence type="predicted"/>
<dbReference type="EMBL" id="BSYO01000029">
    <property type="protein sequence ID" value="GMH25437.1"/>
    <property type="molecule type" value="Genomic_DNA"/>
</dbReference>
<name>A0AAD3Y137_NEPGR</name>
<evidence type="ECO:0000313" key="2">
    <source>
        <dbReference type="EMBL" id="GMH25437.1"/>
    </source>
</evidence>
<sequence length="468" mass="50059">MERHQSHLLVNGALEVLEPEASLDGDAPAQIAAPARASLPPTSGVNPSGDNQLAFSLKPVDHEPGPVSATAEQKGPVLVDHFDVPDISQIEDFRLIEIKVDYKWKPMHQGIGCPAPHKSTSKMLVYSEPSSGRSCELEDHSMMSSLKMSTQKGTVTASGALSSRGAGPVSSSPLAVMEVPSALGTVPDGASQEAGVESQIGRLLSDVLDRECYEGPAFKELDVSCINSSSGLQSFPAVGFPTGCCMEGSSEKPCSDALAGAEVSDDQPVLVVVDSFAGVHEAGSPPRPPVAPDGVGTRWTPQPSVLADMVSKRGPCHQIANVDDQIGGSLGEALAAEIVDGFWESRSDDLGYGSVIFELQVLDSSLWGHWQRLLSLAVWEMLLQGAIDLYSSGSNEVWLRMLNQVWRLVVAEWQQLLQLLIWFDCSAWFVPYAIRISCYTLGIQHMPMMGIMPDQLDAGVVADAHFAI</sequence>
<dbReference type="AlphaFoldDB" id="A0AAD3Y137"/>
<feature type="compositionally biased region" description="Low complexity" evidence="1">
    <location>
        <begin position="27"/>
        <end position="40"/>
    </location>
</feature>
<keyword evidence="3" id="KW-1185">Reference proteome</keyword>
<protein>
    <submittedName>
        <fullName evidence="2">Uncharacterized protein</fullName>
    </submittedName>
</protein>
<reference evidence="2" key="1">
    <citation type="submission" date="2023-05" db="EMBL/GenBank/DDBJ databases">
        <title>Nepenthes gracilis genome sequencing.</title>
        <authorList>
            <person name="Fukushima K."/>
        </authorList>
    </citation>
    <scope>NUCLEOTIDE SEQUENCE</scope>
    <source>
        <strain evidence="2">SING2019-196</strain>
    </source>
</reference>
<organism evidence="2 3">
    <name type="scientific">Nepenthes gracilis</name>
    <name type="common">Slender pitcher plant</name>
    <dbReference type="NCBI Taxonomy" id="150966"/>
    <lineage>
        <taxon>Eukaryota</taxon>
        <taxon>Viridiplantae</taxon>
        <taxon>Streptophyta</taxon>
        <taxon>Embryophyta</taxon>
        <taxon>Tracheophyta</taxon>
        <taxon>Spermatophyta</taxon>
        <taxon>Magnoliopsida</taxon>
        <taxon>eudicotyledons</taxon>
        <taxon>Gunneridae</taxon>
        <taxon>Pentapetalae</taxon>
        <taxon>Caryophyllales</taxon>
        <taxon>Nepenthaceae</taxon>
        <taxon>Nepenthes</taxon>
    </lineage>
</organism>
<accession>A0AAD3Y137</accession>